<reference evidence="6 7" key="1">
    <citation type="submission" date="2023-12" db="EMBL/GenBank/DDBJ databases">
        <authorList>
            <person name="Easwaran N."/>
            <person name="Lazarus H.P.S."/>
        </authorList>
    </citation>
    <scope>NUCLEOTIDE SEQUENCE [LARGE SCALE GENOMIC DNA]</scope>
    <source>
        <strain evidence="6 7">VIT-2023</strain>
    </source>
</reference>
<sequence>MIHLKAQQLLQTSIHHFAAHGYEGASLQEIATEVGIKKPSIYAHYKGKDDLFLQATTYALQEQKRRFATYFTSTRQQPLEQSLHGFFDWFISEQQDDILMRFILRAAYFPPEKLEQEMTDRFNPFFDSLHDLLTRLLRERDRTEQILYSTDYKSAALAYLTVAEGTLTELVYNGVDAFHARQQAVWPIVWRGMSKTI</sequence>
<evidence type="ECO:0000256" key="2">
    <source>
        <dbReference type="ARBA" id="ARBA00023125"/>
    </source>
</evidence>
<dbReference type="SUPFAM" id="SSF46689">
    <property type="entry name" value="Homeodomain-like"/>
    <property type="match status" value="1"/>
</dbReference>
<feature type="DNA-binding region" description="H-T-H motif" evidence="4">
    <location>
        <begin position="26"/>
        <end position="45"/>
    </location>
</feature>
<dbReference type="PANTHER" id="PTHR47506:SF1">
    <property type="entry name" value="HTH-TYPE TRANSCRIPTIONAL REGULATOR YJDC"/>
    <property type="match status" value="1"/>
</dbReference>
<dbReference type="InterPro" id="IPR009057">
    <property type="entry name" value="Homeodomain-like_sf"/>
</dbReference>
<evidence type="ECO:0000256" key="4">
    <source>
        <dbReference type="PROSITE-ProRule" id="PRU00335"/>
    </source>
</evidence>
<organism evidence="6 7">
    <name type="scientific">Exiguobacterium indicum</name>
    <dbReference type="NCBI Taxonomy" id="296995"/>
    <lineage>
        <taxon>Bacteria</taxon>
        <taxon>Bacillati</taxon>
        <taxon>Bacillota</taxon>
        <taxon>Bacilli</taxon>
        <taxon>Bacillales</taxon>
        <taxon>Bacillales Family XII. Incertae Sedis</taxon>
        <taxon>Exiguobacterium</taxon>
    </lineage>
</organism>
<dbReference type="PROSITE" id="PS50977">
    <property type="entry name" value="HTH_TETR_2"/>
    <property type="match status" value="1"/>
</dbReference>
<keyword evidence="1" id="KW-0805">Transcription regulation</keyword>
<comment type="caution">
    <text evidence="6">The sequence shown here is derived from an EMBL/GenBank/DDBJ whole genome shotgun (WGS) entry which is preliminary data.</text>
</comment>
<evidence type="ECO:0000256" key="1">
    <source>
        <dbReference type="ARBA" id="ARBA00023015"/>
    </source>
</evidence>
<evidence type="ECO:0000313" key="7">
    <source>
        <dbReference type="Proteomes" id="UP001387110"/>
    </source>
</evidence>
<dbReference type="PRINTS" id="PR00455">
    <property type="entry name" value="HTHTETR"/>
</dbReference>
<evidence type="ECO:0000259" key="5">
    <source>
        <dbReference type="PROSITE" id="PS50977"/>
    </source>
</evidence>
<feature type="domain" description="HTH tetR-type" evidence="5">
    <location>
        <begin position="3"/>
        <end position="63"/>
    </location>
</feature>
<accession>A0ABU8ED79</accession>
<evidence type="ECO:0000313" key="6">
    <source>
        <dbReference type="EMBL" id="MEI4460892.1"/>
    </source>
</evidence>
<dbReference type="Pfam" id="PF00440">
    <property type="entry name" value="TetR_N"/>
    <property type="match status" value="1"/>
</dbReference>
<keyword evidence="7" id="KW-1185">Reference proteome</keyword>
<protein>
    <submittedName>
        <fullName evidence="6">TetR/AcrR family transcriptional regulator</fullName>
    </submittedName>
</protein>
<gene>
    <name evidence="6" type="ORF">SZL87_00500</name>
</gene>
<evidence type="ECO:0000256" key="3">
    <source>
        <dbReference type="ARBA" id="ARBA00023163"/>
    </source>
</evidence>
<name>A0ABU8ED79_9BACL</name>
<dbReference type="Gene3D" id="1.10.357.10">
    <property type="entry name" value="Tetracycline Repressor, domain 2"/>
    <property type="match status" value="1"/>
</dbReference>
<proteinExistence type="predicted"/>
<dbReference type="InterPro" id="IPR001647">
    <property type="entry name" value="HTH_TetR"/>
</dbReference>
<dbReference type="SUPFAM" id="SSF48498">
    <property type="entry name" value="Tetracyclin repressor-like, C-terminal domain"/>
    <property type="match status" value="1"/>
</dbReference>
<dbReference type="Proteomes" id="UP001387110">
    <property type="component" value="Unassembled WGS sequence"/>
</dbReference>
<dbReference type="EMBL" id="JBAWKY010000001">
    <property type="protein sequence ID" value="MEI4460892.1"/>
    <property type="molecule type" value="Genomic_DNA"/>
</dbReference>
<dbReference type="RefSeq" id="WP_023468277.1">
    <property type="nucleotide sequence ID" value="NZ_JAVMJT010000001.1"/>
</dbReference>
<dbReference type="PANTHER" id="PTHR47506">
    <property type="entry name" value="TRANSCRIPTIONAL REGULATORY PROTEIN"/>
    <property type="match status" value="1"/>
</dbReference>
<dbReference type="InterPro" id="IPR036271">
    <property type="entry name" value="Tet_transcr_reg_TetR-rel_C_sf"/>
</dbReference>
<dbReference type="Gene3D" id="1.10.10.60">
    <property type="entry name" value="Homeodomain-like"/>
    <property type="match status" value="1"/>
</dbReference>
<keyword evidence="3" id="KW-0804">Transcription</keyword>
<keyword evidence="2 4" id="KW-0238">DNA-binding</keyword>